<dbReference type="RefSeq" id="YP_009834396.1">
    <property type="nucleotide sequence ID" value="NC_048673.1"/>
</dbReference>
<reference evidence="1 2" key="1">
    <citation type="submission" date="2017-07" db="EMBL/GenBank/DDBJ databases">
        <title>In vitro design and evaluation of phage cocktails against multidrug-resistant Aeromonas salmonicida.</title>
        <authorList>
            <person name="Chen L."/>
            <person name="Yuan S."/>
            <person name="Ma Y."/>
        </authorList>
    </citation>
    <scope>NUCLEOTIDE SEQUENCE [LARGE SCALE GENOMIC DNA]</scope>
</reference>
<keyword evidence="2" id="KW-1185">Reference proteome</keyword>
<evidence type="ECO:0000313" key="2">
    <source>
        <dbReference type="Proteomes" id="UP000226092"/>
    </source>
</evidence>
<proteinExistence type="predicted"/>
<evidence type="ECO:0000313" key="1">
    <source>
        <dbReference type="EMBL" id="ASU00456.1"/>
    </source>
</evidence>
<sequence length="83" mass="9534">MIQIRYQASNYSPELVTGRYVREDFDGGYLVVEAATNFVKGPFYGKAGHGPTLREYITDGSEIPQHVKDEAKKLVFRMTFWEI</sequence>
<name>A0A223LEZ2_9CAUD</name>
<accession>A0A223LEZ2</accession>
<protein>
    <submittedName>
        <fullName evidence="1">Uncharacterized protein</fullName>
    </submittedName>
</protein>
<dbReference type="GeneID" id="55604463"/>
<dbReference type="EMBL" id="MF448340">
    <property type="protein sequence ID" value="ASU00456.1"/>
    <property type="molecule type" value="Genomic_DNA"/>
</dbReference>
<dbReference type="Proteomes" id="UP000226092">
    <property type="component" value="Segment"/>
</dbReference>
<organism evidence="1 2">
    <name type="scientific">Aeromonas phage AS-zj</name>
    <dbReference type="NCBI Taxonomy" id="2024208"/>
    <lineage>
        <taxon>Viruses</taxon>
        <taxon>Duplodnaviria</taxon>
        <taxon>Heunggongvirae</taxon>
        <taxon>Uroviricota</taxon>
        <taxon>Caudoviricetes</taxon>
        <taxon>Pantevenvirales</taxon>
        <taxon>Straboviridae</taxon>
        <taxon>Emmerichvirinae</taxon>
        <taxon>Ceceduovirus</taxon>
        <taxon>Ceceduovirus aszj</taxon>
    </lineage>
</organism>
<dbReference type="KEGG" id="vg:55604463"/>